<accession>A0A0C3G7Z7</accession>
<keyword evidence="3" id="KW-1185">Reference proteome</keyword>
<dbReference type="EMBL" id="KN832978">
    <property type="protein sequence ID" value="KIM87894.1"/>
    <property type="molecule type" value="Genomic_DNA"/>
</dbReference>
<keyword evidence="1" id="KW-1133">Transmembrane helix</keyword>
<reference evidence="2 3" key="1">
    <citation type="submission" date="2014-04" db="EMBL/GenBank/DDBJ databases">
        <authorList>
            <consortium name="DOE Joint Genome Institute"/>
            <person name="Kuo A."/>
            <person name="Tarkka M."/>
            <person name="Buscot F."/>
            <person name="Kohler A."/>
            <person name="Nagy L.G."/>
            <person name="Floudas D."/>
            <person name="Copeland A."/>
            <person name="Barry K.W."/>
            <person name="Cichocki N."/>
            <person name="Veneault-Fourrey C."/>
            <person name="LaButti K."/>
            <person name="Lindquist E.A."/>
            <person name="Lipzen A."/>
            <person name="Lundell T."/>
            <person name="Morin E."/>
            <person name="Murat C."/>
            <person name="Sun H."/>
            <person name="Tunlid A."/>
            <person name="Henrissat B."/>
            <person name="Grigoriev I.V."/>
            <person name="Hibbett D.S."/>
            <person name="Martin F."/>
            <person name="Nordberg H.P."/>
            <person name="Cantor M.N."/>
            <person name="Hua S.X."/>
        </authorList>
    </citation>
    <scope>NUCLEOTIDE SEQUENCE [LARGE SCALE GENOMIC DNA]</scope>
    <source>
        <strain evidence="2 3">F 1598</strain>
    </source>
</reference>
<dbReference type="Proteomes" id="UP000054166">
    <property type="component" value="Unassembled WGS sequence"/>
</dbReference>
<evidence type="ECO:0000313" key="3">
    <source>
        <dbReference type="Proteomes" id="UP000054166"/>
    </source>
</evidence>
<organism evidence="2 3">
    <name type="scientific">Piloderma croceum (strain F 1598)</name>
    <dbReference type="NCBI Taxonomy" id="765440"/>
    <lineage>
        <taxon>Eukaryota</taxon>
        <taxon>Fungi</taxon>
        <taxon>Dikarya</taxon>
        <taxon>Basidiomycota</taxon>
        <taxon>Agaricomycotina</taxon>
        <taxon>Agaricomycetes</taxon>
        <taxon>Agaricomycetidae</taxon>
        <taxon>Atheliales</taxon>
        <taxon>Atheliaceae</taxon>
        <taxon>Piloderma</taxon>
    </lineage>
</organism>
<keyword evidence="1" id="KW-0812">Transmembrane</keyword>
<evidence type="ECO:0000313" key="2">
    <source>
        <dbReference type="EMBL" id="KIM87894.1"/>
    </source>
</evidence>
<name>A0A0C3G7Z7_PILCF</name>
<gene>
    <name evidence="2" type="ORF">PILCRDRAFT_85704</name>
</gene>
<dbReference type="OrthoDB" id="5230947at2759"/>
<proteinExistence type="predicted"/>
<feature type="transmembrane region" description="Helical" evidence="1">
    <location>
        <begin position="15"/>
        <end position="38"/>
    </location>
</feature>
<reference evidence="3" key="2">
    <citation type="submission" date="2015-01" db="EMBL/GenBank/DDBJ databases">
        <title>Evolutionary Origins and Diversification of the Mycorrhizal Mutualists.</title>
        <authorList>
            <consortium name="DOE Joint Genome Institute"/>
            <consortium name="Mycorrhizal Genomics Consortium"/>
            <person name="Kohler A."/>
            <person name="Kuo A."/>
            <person name="Nagy L.G."/>
            <person name="Floudas D."/>
            <person name="Copeland A."/>
            <person name="Barry K.W."/>
            <person name="Cichocki N."/>
            <person name="Veneault-Fourrey C."/>
            <person name="LaButti K."/>
            <person name="Lindquist E.A."/>
            <person name="Lipzen A."/>
            <person name="Lundell T."/>
            <person name="Morin E."/>
            <person name="Murat C."/>
            <person name="Riley R."/>
            <person name="Ohm R."/>
            <person name="Sun H."/>
            <person name="Tunlid A."/>
            <person name="Henrissat B."/>
            <person name="Grigoriev I.V."/>
            <person name="Hibbett D.S."/>
            <person name="Martin F."/>
        </authorList>
    </citation>
    <scope>NUCLEOTIDE SEQUENCE [LARGE SCALE GENOMIC DNA]</scope>
    <source>
        <strain evidence="3">F 1598</strain>
    </source>
</reference>
<keyword evidence="1" id="KW-0472">Membrane</keyword>
<dbReference type="AlphaFoldDB" id="A0A0C3G7Z7"/>
<dbReference type="InParanoid" id="A0A0C3G7Z7"/>
<dbReference type="HOGENOM" id="CLU_2307090_0_0_1"/>
<protein>
    <submittedName>
        <fullName evidence="2">Uncharacterized protein</fullName>
    </submittedName>
</protein>
<evidence type="ECO:0000256" key="1">
    <source>
        <dbReference type="SAM" id="Phobius"/>
    </source>
</evidence>
<sequence length="100" mass="10310">MGSIFSAIGGAIEAVISAIAGIIMTIVGVITMLTAYGFGRLLSQSLTSLSTFSAVAALVRAEAQGVPVAAVGELDTELSPHTVARKPDGLHQRHIPHLLF</sequence>